<keyword evidence="2" id="KW-0648">Protein biosynthesis</keyword>
<dbReference type="GO" id="GO:0005737">
    <property type="term" value="C:cytoplasm"/>
    <property type="evidence" value="ECO:0007669"/>
    <property type="project" value="InterPro"/>
</dbReference>
<dbReference type="Proteomes" id="UP000823894">
    <property type="component" value="Unassembled WGS sequence"/>
</dbReference>
<evidence type="ECO:0000313" key="2">
    <source>
        <dbReference type="EMBL" id="HJC39190.1"/>
    </source>
</evidence>
<dbReference type="EMBL" id="DWWK01000145">
    <property type="protein sequence ID" value="HJC39190.1"/>
    <property type="molecule type" value="Genomic_DNA"/>
</dbReference>
<accession>A0A9D2NVG2</accession>
<proteinExistence type="predicted"/>
<dbReference type="GO" id="GO:0042173">
    <property type="term" value="P:regulation of sporulation resulting in formation of a cellular spore"/>
    <property type="evidence" value="ECO:0007669"/>
    <property type="project" value="InterPro"/>
</dbReference>
<protein>
    <submittedName>
        <fullName evidence="2">Sporulation initiation factor Spo0A C-terminal domain-containing protein</fullName>
    </submittedName>
</protein>
<dbReference type="GO" id="GO:0003700">
    <property type="term" value="F:DNA-binding transcription factor activity"/>
    <property type="evidence" value="ECO:0007669"/>
    <property type="project" value="InterPro"/>
</dbReference>
<dbReference type="GO" id="GO:0005509">
    <property type="term" value="F:calcium ion binding"/>
    <property type="evidence" value="ECO:0007669"/>
    <property type="project" value="InterPro"/>
</dbReference>
<dbReference type="Pfam" id="PF08769">
    <property type="entry name" value="Spo0A_C"/>
    <property type="match status" value="1"/>
</dbReference>
<dbReference type="GO" id="GO:0003743">
    <property type="term" value="F:translation initiation factor activity"/>
    <property type="evidence" value="ECO:0007669"/>
    <property type="project" value="UniProtKB-KW"/>
</dbReference>
<gene>
    <name evidence="2" type="ORF">H9757_09060</name>
</gene>
<dbReference type="InterPro" id="IPR036388">
    <property type="entry name" value="WH-like_DNA-bd_sf"/>
</dbReference>
<feature type="domain" description="Sporulation initiation factor Spo0A C-terminal" evidence="1">
    <location>
        <begin position="7"/>
        <end position="108"/>
    </location>
</feature>
<reference evidence="2" key="2">
    <citation type="submission" date="2021-04" db="EMBL/GenBank/DDBJ databases">
        <authorList>
            <person name="Gilroy R."/>
        </authorList>
    </citation>
    <scope>NUCLEOTIDE SEQUENCE</scope>
    <source>
        <strain evidence="2">ChiGjej1B1-1692</strain>
    </source>
</reference>
<comment type="caution">
    <text evidence="2">The sequence shown here is derived from an EMBL/GenBank/DDBJ whole genome shotgun (WGS) entry which is preliminary data.</text>
</comment>
<name>A0A9D2NVG2_9FIRM</name>
<dbReference type="AlphaFoldDB" id="A0A9D2NVG2"/>
<keyword evidence="2" id="KW-0396">Initiation factor</keyword>
<dbReference type="Gene3D" id="1.10.10.10">
    <property type="entry name" value="Winged helix-like DNA-binding domain superfamily/Winged helix DNA-binding domain"/>
    <property type="match status" value="1"/>
</dbReference>
<evidence type="ECO:0000259" key="1">
    <source>
        <dbReference type="Pfam" id="PF08769"/>
    </source>
</evidence>
<dbReference type="SUPFAM" id="SSF46894">
    <property type="entry name" value="C-terminal effector domain of the bipartite response regulators"/>
    <property type="match status" value="1"/>
</dbReference>
<evidence type="ECO:0000313" key="3">
    <source>
        <dbReference type="Proteomes" id="UP000823894"/>
    </source>
</evidence>
<dbReference type="InterPro" id="IPR014879">
    <property type="entry name" value="Spo0A_C"/>
</dbReference>
<sequence>MNYKRAIISILDSLGANKSYTGYDYVVHGLMLMLEDKESVTCITKSLYIDIAKHYNTTWNCVEKNIRTVVRSVWNTMNTDLLKIIFKKSGREKKPTNKEFFKYMYDYIIEMDSDLCADRTWISVICPISNRYCESLSVYYTKLLNTLGDDRSKVF</sequence>
<dbReference type="GO" id="GO:0003677">
    <property type="term" value="F:DNA binding"/>
    <property type="evidence" value="ECO:0007669"/>
    <property type="project" value="InterPro"/>
</dbReference>
<organism evidence="2 3">
    <name type="scientific">Candidatus Mediterraneibacter faecigallinarum</name>
    <dbReference type="NCBI Taxonomy" id="2838669"/>
    <lineage>
        <taxon>Bacteria</taxon>
        <taxon>Bacillati</taxon>
        <taxon>Bacillota</taxon>
        <taxon>Clostridia</taxon>
        <taxon>Lachnospirales</taxon>
        <taxon>Lachnospiraceae</taxon>
        <taxon>Mediterraneibacter</taxon>
    </lineage>
</organism>
<reference evidence="2" key="1">
    <citation type="journal article" date="2021" name="PeerJ">
        <title>Extensive microbial diversity within the chicken gut microbiome revealed by metagenomics and culture.</title>
        <authorList>
            <person name="Gilroy R."/>
            <person name="Ravi A."/>
            <person name="Getino M."/>
            <person name="Pursley I."/>
            <person name="Horton D.L."/>
            <person name="Alikhan N.F."/>
            <person name="Baker D."/>
            <person name="Gharbi K."/>
            <person name="Hall N."/>
            <person name="Watson M."/>
            <person name="Adriaenssens E.M."/>
            <person name="Foster-Nyarko E."/>
            <person name="Jarju S."/>
            <person name="Secka A."/>
            <person name="Antonio M."/>
            <person name="Oren A."/>
            <person name="Chaudhuri R.R."/>
            <person name="La Ragione R."/>
            <person name="Hildebrand F."/>
            <person name="Pallen M.J."/>
        </authorList>
    </citation>
    <scope>NUCLEOTIDE SEQUENCE</scope>
    <source>
        <strain evidence="2">ChiGjej1B1-1692</strain>
    </source>
</reference>
<dbReference type="InterPro" id="IPR016032">
    <property type="entry name" value="Sig_transdc_resp-reg_C-effctor"/>
</dbReference>